<protein>
    <recommendedName>
        <fullName evidence="5">Transposase</fullName>
    </recommendedName>
</protein>
<dbReference type="PANTHER" id="PTHR35604:SF2">
    <property type="entry name" value="TRANSPOSASE INSH FOR INSERTION SEQUENCE ELEMENT IS5A-RELATED"/>
    <property type="match status" value="1"/>
</dbReference>
<dbReference type="GO" id="GO:0006313">
    <property type="term" value="P:DNA transposition"/>
    <property type="evidence" value="ECO:0007669"/>
    <property type="project" value="InterPro"/>
</dbReference>
<dbReference type="GO" id="GO:0004803">
    <property type="term" value="F:transposase activity"/>
    <property type="evidence" value="ECO:0007669"/>
    <property type="project" value="InterPro"/>
</dbReference>
<accession>A0A1S7FQM1</accession>
<evidence type="ECO:0000259" key="2">
    <source>
        <dbReference type="Pfam" id="PF05598"/>
    </source>
</evidence>
<evidence type="ECO:0000259" key="1">
    <source>
        <dbReference type="Pfam" id="PF01609"/>
    </source>
</evidence>
<evidence type="ECO:0000313" key="4">
    <source>
        <dbReference type="Proteomes" id="UP000223060"/>
    </source>
</evidence>
<dbReference type="RefSeq" id="WP_118907331.1">
    <property type="nucleotide sequence ID" value="NZ_CP011102.1"/>
</dbReference>
<sequence length="417" mass="47611">MAIIHQPTLFDMETLLTLEPMKRYSEIFSPLPLVKIVRLFDKPTRMGRPLSLNYEATFKALVIRYVEGIPTIKAFVKRLNEDLLFKMNLGFLYSERVPSEASFSRFTHVLSQHVDVLQTVNHVLLEQIDAINGLFSEQLAIDATHFSAHDKAHKTDNPKLPSVAEQLTMSSENLMRTIPTNPTWSIKKNSKGKNMFWFGYKLHLAVSTTIQYIVGSLLSAAFVSDSSVAIPLLRQVTAIGSKPSYMMMDKGYDVTAIYHAGHQLKIEPIIDFNRRREITSGEVNEHFHPTCFLEYPYKYDSVDKRYQALKFTSPQDKCQTCPLRDEGMCQKVIKIKQTTNLRKYAVPARGTQAWEKLYSLRSAVERVNGYLKNNYQLSNVRFNGGKATATHVSLIQLTYNAVKFAVERLTTKQLLNV</sequence>
<dbReference type="Proteomes" id="UP000223060">
    <property type="component" value="Chromosome"/>
</dbReference>
<dbReference type="Pfam" id="PF05598">
    <property type="entry name" value="DUF772"/>
    <property type="match status" value="1"/>
</dbReference>
<dbReference type="GO" id="GO:0003677">
    <property type="term" value="F:DNA binding"/>
    <property type="evidence" value="ECO:0007669"/>
    <property type="project" value="InterPro"/>
</dbReference>
<proteinExistence type="predicted"/>
<gene>
    <name evidence="3" type="ORF">UE46_00500</name>
</gene>
<keyword evidence="4" id="KW-1185">Reference proteome</keyword>
<organism evidence="3 4">
    <name type="scientific">Listeria weihenstephanensis</name>
    <dbReference type="NCBI Taxonomy" id="1006155"/>
    <lineage>
        <taxon>Bacteria</taxon>
        <taxon>Bacillati</taxon>
        <taxon>Bacillota</taxon>
        <taxon>Bacilli</taxon>
        <taxon>Bacillales</taxon>
        <taxon>Listeriaceae</taxon>
        <taxon>Listeria</taxon>
    </lineage>
</organism>
<dbReference type="InterPro" id="IPR002559">
    <property type="entry name" value="Transposase_11"/>
</dbReference>
<feature type="domain" description="Transposase InsH N-terminal" evidence="2">
    <location>
        <begin position="23"/>
        <end position="107"/>
    </location>
</feature>
<feature type="domain" description="Transposase IS4-like" evidence="1">
    <location>
        <begin position="137"/>
        <end position="400"/>
    </location>
</feature>
<dbReference type="KEGG" id="lwi:UE46_00500"/>
<dbReference type="PANTHER" id="PTHR35604">
    <property type="entry name" value="TRANSPOSASE INSH FOR INSERTION SEQUENCE ELEMENT IS5A-RELATED"/>
    <property type="match status" value="1"/>
</dbReference>
<evidence type="ECO:0000313" key="3">
    <source>
        <dbReference type="EMBL" id="AQY49690.1"/>
    </source>
</evidence>
<name>A0A1S7FQM1_9LIST</name>
<dbReference type="InterPro" id="IPR008490">
    <property type="entry name" value="Transposase_InsH_N"/>
</dbReference>
<reference evidence="4" key="1">
    <citation type="submission" date="2015-03" db="EMBL/GenBank/DDBJ databases">
        <authorList>
            <person name="Ferrari E."/>
            <person name="Walter M.C."/>
            <person name="Huptas C."/>
            <person name="Scherer S."/>
            <person name="Mueller-Herbst S."/>
        </authorList>
    </citation>
    <scope>NUCLEOTIDE SEQUENCE [LARGE SCALE GENOMIC DNA]</scope>
    <source>
        <strain evidence="4">LWP01</strain>
    </source>
</reference>
<dbReference type="AlphaFoldDB" id="A0A1S7FQM1"/>
<dbReference type="EMBL" id="CP011102">
    <property type="protein sequence ID" value="AQY49690.1"/>
    <property type="molecule type" value="Genomic_DNA"/>
</dbReference>
<dbReference type="Pfam" id="PF01609">
    <property type="entry name" value="DDE_Tnp_1"/>
    <property type="match status" value="1"/>
</dbReference>
<evidence type="ECO:0008006" key="5">
    <source>
        <dbReference type="Google" id="ProtNLM"/>
    </source>
</evidence>